<evidence type="ECO:0000313" key="3">
    <source>
        <dbReference type="Proteomes" id="UP000485058"/>
    </source>
</evidence>
<feature type="region of interest" description="Disordered" evidence="1">
    <location>
        <begin position="154"/>
        <end position="177"/>
    </location>
</feature>
<reference evidence="2 3" key="1">
    <citation type="submission" date="2020-02" db="EMBL/GenBank/DDBJ databases">
        <title>Draft genome sequence of Haematococcus lacustris strain NIES-144.</title>
        <authorList>
            <person name="Morimoto D."/>
            <person name="Nakagawa S."/>
            <person name="Yoshida T."/>
            <person name="Sawayama S."/>
        </authorList>
    </citation>
    <scope>NUCLEOTIDE SEQUENCE [LARGE SCALE GENOMIC DNA]</scope>
    <source>
        <strain evidence="2 3">NIES-144</strain>
    </source>
</reference>
<gene>
    <name evidence="2" type="ORF">HaLaN_03988</name>
</gene>
<accession>A0A699YHJ4</accession>
<comment type="caution">
    <text evidence="2">The sequence shown here is derived from an EMBL/GenBank/DDBJ whole genome shotgun (WGS) entry which is preliminary data.</text>
</comment>
<feature type="region of interest" description="Disordered" evidence="1">
    <location>
        <begin position="213"/>
        <end position="252"/>
    </location>
</feature>
<evidence type="ECO:0000256" key="1">
    <source>
        <dbReference type="SAM" id="MobiDB-lite"/>
    </source>
</evidence>
<dbReference type="EMBL" id="BLLF01000196">
    <property type="protein sequence ID" value="GFH08941.1"/>
    <property type="molecule type" value="Genomic_DNA"/>
</dbReference>
<dbReference type="AlphaFoldDB" id="A0A699YHJ4"/>
<organism evidence="2 3">
    <name type="scientific">Haematococcus lacustris</name>
    <name type="common">Green alga</name>
    <name type="synonym">Haematococcus pluvialis</name>
    <dbReference type="NCBI Taxonomy" id="44745"/>
    <lineage>
        <taxon>Eukaryota</taxon>
        <taxon>Viridiplantae</taxon>
        <taxon>Chlorophyta</taxon>
        <taxon>core chlorophytes</taxon>
        <taxon>Chlorophyceae</taxon>
        <taxon>CS clade</taxon>
        <taxon>Chlamydomonadales</taxon>
        <taxon>Haematococcaceae</taxon>
        <taxon>Haematococcus</taxon>
    </lineage>
</organism>
<name>A0A699YHJ4_HAELA</name>
<sequence>MAGAGFSRQNARVALMWQCGGVRGPNLVRCVGAGTEAGGGCLPDRRLPAGSGPQCGSWRCVPGDRVPCGHHHTDAGQALPLGAGGGYLTACGGCSPCTAYLQHTCRPGCSHPSSANSSRAPTHMLCWGRGQLDRWLTLGLRSLPFMSAHALPSPACRLDPHEGQQAQEQGQQQAGGAASPFTKVFIDISGQVGGSTGPGHREGGYMTTYETAKQQEGAAPGTDAHDTPPSAAMLSGSGDETSSDDGTQRSGSASTAELAALLMSVRDRCERFRCCLSYQKEAQHAVNHLDPVDLVSDGGKAERLAAKRLRRMARKQDAQAALLSNLTISVGCHELTPCEM</sequence>
<proteinExistence type="predicted"/>
<protein>
    <submittedName>
        <fullName evidence="2">Uncharacterized protein</fullName>
    </submittedName>
</protein>
<evidence type="ECO:0000313" key="2">
    <source>
        <dbReference type="EMBL" id="GFH08941.1"/>
    </source>
</evidence>
<dbReference type="Proteomes" id="UP000485058">
    <property type="component" value="Unassembled WGS sequence"/>
</dbReference>
<keyword evidence="3" id="KW-1185">Reference proteome</keyword>
<feature type="compositionally biased region" description="Low complexity" evidence="1">
    <location>
        <begin position="163"/>
        <end position="177"/>
    </location>
</feature>